<name>A0AAD7S8I4_9TELE</name>
<protein>
    <submittedName>
        <fullName evidence="2">Uncharacterized protein</fullName>
    </submittedName>
</protein>
<evidence type="ECO:0000313" key="2">
    <source>
        <dbReference type="EMBL" id="KAJ8397879.1"/>
    </source>
</evidence>
<accession>A0AAD7S8I4</accession>
<reference evidence="2" key="1">
    <citation type="journal article" date="2023" name="Science">
        <title>Genome structures resolve the early diversification of teleost fishes.</title>
        <authorList>
            <person name="Parey E."/>
            <person name="Louis A."/>
            <person name="Montfort J."/>
            <person name="Bouchez O."/>
            <person name="Roques C."/>
            <person name="Iampietro C."/>
            <person name="Lluch J."/>
            <person name="Castinel A."/>
            <person name="Donnadieu C."/>
            <person name="Desvignes T."/>
            <person name="Floi Bucao C."/>
            <person name="Jouanno E."/>
            <person name="Wen M."/>
            <person name="Mejri S."/>
            <person name="Dirks R."/>
            <person name="Jansen H."/>
            <person name="Henkel C."/>
            <person name="Chen W.J."/>
            <person name="Zahm M."/>
            <person name="Cabau C."/>
            <person name="Klopp C."/>
            <person name="Thompson A.W."/>
            <person name="Robinson-Rechavi M."/>
            <person name="Braasch I."/>
            <person name="Lecointre G."/>
            <person name="Bobe J."/>
            <person name="Postlethwait J.H."/>
            <person name="Berthelot C."/>
            <person name="Roest Crollius H."/>
            <person name="Guiguen Y."/>
        </authorList>
    </citation>
    <scope>NUCLEOTIDE SEQUENCE</scope>
    <source>
        <strain evidence="2">NC1722</strain>
    </source>
</reference>
<gene>
    <name evidence="2" type="ORF">AAFF_G00435680</name>
</gene>
<feature type="region of interest" description="Disordered" evidence="1">
    <location>
        <begin position="1"/>
        <end position="55"/>
    </location>
</feature>
<dbReference type="AlphaFoldDB" id="A0AAD7S8I4"/>
<organism evidence="2 3">
    <name type="scientific">Aldrovandia affinis</name>
    <dbReference type="NCBI Taxonomy" id="143900"/>
    <lineage>
        <taxon>Eukaryota</taxon>
        <taxon>Metazoa</taxon>
        <taxon>Chordata</taxon>
        <taxon>Craniata</taxon>
        <taxon>Vertebrata</taxon>
        <taxon>Euteleostomi</taxon>
        <taxon>Actinopterygii</taxon>
        <taxon>Neopterygii</taxon>
        <taxon>Teleostei</taxon>
        <taxon>Notacanthiformes</taxon>
        <taxon>Halosauridae</taxon>
        <taxon>Aldrovandia</taxon>
    </lineage>
</organism>
<dbReference type="Proteomes" id="UP001221898">
    <property type="component" value="Unassembled WGS sequence"/>
</dbReference>
<feature type="region of interest" description="Disordered" evidence="1">
    <location>
        <begin position="73"/>
        <end position="96"/>
    </location>
</feature>
<keyword evidence="3" id="KW-1185">Reference proteome</keyword>
<feature type="compositionally biased region" description="Basic residues" evidence="1">
    <location>
        <begin position="17"/>
        <end position="33"/>
    </location>
</feature>
<evidence type="ECO:0000256" key="1">
    <source>
        <dbReference type="SAM" id="MobiDB-lite"/>
    </source>
</evidence>
<proteinExistence type="predicted"/>
<sequence length="96" mass="10398">MITRGIPPSDSSLRALTARHRRPRLPVRYHHLQKGSGTESLHPPNPTPPRSPTPIGVIAIPRFRQQRALLGAVSPTPDQKPRVTVSFSVRSGGGGL</sequence>
<comment type="caution">
    <text evidence="2">The sequence shown here is derived from an EMBL/GenBank/DDBJ whole genome shotgun (WGS) entry which is preliminary data.</text>
</comment>
<dbReference type="EMBL" id="JAINUG010000095">
    <property type="protein sequence ID" value="KAJ8397879.1"/>
    <property type="molecule type" value="Genomic_DNA"/>
</dbReference>
<evidence type="ECO:0000313" key="3">
    <source>
        <dbReference type="Proteomes" id="UP001221898"/>
    </source>
</evidence>
<feature type="compositionally biased region" description="Pro residues" evidence="1">
    <location>
        <begin position="43"/>
        <end position="52"/>
    </location>
</feature>